<dbReference type="GO" id="GO:0012505">
    <property type="term" value="C:endomembrane system"/>
    <property type="evidence" value="ECO:0007669"/>
    <property type="project" value="UniProtKB-SubCell"/>
</dbReference>
<reference evidence="19 20" key="1">
    <citation type="submission" date="2018-06" db="EMBL/GenBank/DDBJ databases">
        <authorList>
            <consortium name="Pathogen Informatics"/>
            <person name="Doyle S."/>
        </authorList>
    </citation>
    <scope>NUCLEOTIDE SEQUENCE [LARGE SCALE GENOMIC DNA]</scope>
    <source>
        <strain evidence="19 20">NCTC13160</strain>
    </source>
</reference>
<feature type="transmembrane region" description="Helical" evidence="15">
    <location>
        <begin position="713"/>
        <end position="740"/>
    </location>
</feature>
<evidence type="ECO:0000256" key="11">
    <source>
        <dbReference type="ARBA" id="ARBA00023008"/>
    </source>
</evidence>
<dbReference type="Gene3D" id="3.40.50.1000">
    <property type="entry name" value="HAD superfamily/HAD-like"/>
    <property type="match status" value="2"/>
</dbReference>
<dbReference type="SUPFAM" id="SSF56784">
    <property type="entry name" value="HAD-like"/>
    <property type="match status" value="1"/>
</dbReference>
<dbReference type="InterPro" id="IPR059000">
    <property type="entry name" value="ATPase_P-type_domA"/>
</dbReference>
<dbReference type="InterPro" id="IPR006068">
    <property type="entry name" value="ATPase_P-typ_cation-transptr_C"/>
</dbReference>
<dbReference type="SUPFAM" id="SSF81665">
    <property type="entry name" value="Calcium ATPase, transmembrane domain M"/>
    <property type="match status" value="1"/>
</dbReference>
<evidence type="ECO:0000256" key="3">
    <source>
        <dbReference type="ARBA" id="ARBA00022448"/>
    </source>
</evidence>
<dbReference type="InterPro" id="IPR008250">
    <property type="entry name" value="ATPase_P-typ_transduc_dom_A_sf"/>
</dbReference>
<dbReference type="Gene3D" id="1.20.1110.10">
    <property type="entry name" value="Calcium-transporting ATPase, transmembrane domain"/>
    <property type="match status" value="2"/>
</dbReference>
<dbReference type="OrthoDB" id="9814270at2"/>
<dbReference type="InterPro" id="IPR004014">
    <property type="entry name" value="ATPase_P-typ_cation-transptr_N"/>
</dbReference>
<keyword evidence="9" id="KW-1278">Translocase</keyword>
<dbReference type="Pfam" id="PF00702">
    <property type="entry name" value="Hydrolase"/>
    <property type="match status" value="1"/>
</dbReference>
<evidence type="ECO:0000256" key="6">
    <source>
        <dbReference type="ARBA" id="ARBA00022741"/>
    </source>
</evidence>
<evidence type="ECO:0000256" key="1">
    <source>
        <dbReference type="ARBA" id="ARBA00004127"/>
    </source>
</evidence>
<protein>
    <recommendedName>
        <fullName evidence="2">P-type Cu(+) transporter</fullName>
        <ecNumber evidence="2">7.2.2.8</ecNumber>
    </recommendedName>
</protein>
<dbReference type="NCBIfam" id="TIGR01494">
    <property type="entry name" value="ATPase_P-type"/>
    <property type="match status" value="2"/>
</dbReference>
<dbReference type="PRINTS" id="PR00120">
    <property type="entry name" value="HATPASE"/>
</dbReference>
<feature type="transmembrane region" description="Helical" evidence="15">
    <location>
        <begin position="72"/>
        <end position="88"/>
    </location>
</feature>
<feature type="domain" description="Cation-transporting P-type ATPase C-terminal" evidence="17">
    <location>
        <begin position="669"/>
        <end position="820"/>
    </location>
</feature>
<evidence type="ECO:0000256" key="7">
    <source>
        <dbReference type="ARBA" id="ARBA00022796"/>
    </source>
</evidence>
<dbReference type="RefSeq" id="WP_048806340.1">
    <property type="nucleotide sequence ID" value="NZ_CP009553.3"/>
</dbReference>
<comment type="subcellular location">
    <subcellularLocation>
        <location evidence="1">Endomembrane system</location>
        <topology evidence="1">Multi-pass membrane protein</topology>
    </subcellularLocation>
</comment>
<dbReference type="InterPro" id="IPR023298">
    <property type="entry name" value="ATPase_P-typ_TM_dom_sf"/>
</dbReference>
<dbReference type="Gene3D" id="2.70.150.10">
    <property type="entry name" value="Calcium-transporting ATPase, cytoplasmic transduction domain A"/>
    <property type="match status" value="1"/>
</dbReference>
<dbReference type="InterPro" id="IPR018303">
    <property type="entry name" value="ATPase_P-typ_P_site"/>
</dbReference>
<evidence type="ECO:0000259" key="16">
    <source>
        <dbReference type="Pfam" id="PF00122"/>
    </source>
</evidence>
<evidence type="ECO:0000313" key="20">
    <source>
        <dbReference type="Proteomes" id="UP000254573"/>
    </source>
</evidence>
<dbReference type="GO" id="GO:0046872">
    <property type="term" value="F:metal ion binding"/>
    <property type="evidence" value="ECO:0007669"/>
    <property type="project" value="UniProtKB-KW"/>
</dbReference>
<keyword evidence="4 15" id="KW-0812">Transmembrane</keyword>
<dbReference type="STRING" id="93220.A6P55_22760"/>
<feature type="transmembrane region" description="Helical" evidence="15">
    <location>
        <begin position="752"/>
        <end position="776"/>
    </location>
</feature>
<dbReference type="SUPFAM" id="SSF81653">
    <property type="entry name" value="Calcium ATPase, transduction domain A"/>
    <property type="match status" value="1"/>
</dbReference>
<keyword evidence="8" id="KW-0067">ATP-binding</keyword>
<sequence length="822" mass="87581">MECAQLPCVDADRGLSTLQVTQQRARHGSNVVDARSRGDWRFVLADVLREPMFLLLLAASGVYFALGDRTEALTLCAFVLGVVSLTVYQSRRAARVLDSLRELSAPRAEVLRDGERRWVPATELVPGDIAFVDEGNRVPADGIVIEAHELSVDEALLTGESTPIDKRGGDTPAGADASTDRLLYLGSMVVRGQGRMRVIATGPDTALGRIGKSLGDISEAPSPLQRQAKSLVNGFALIALLLVVALSVIYRWRFEQWLPGLLAGITLAMGILPEEIPVIFAVFFALGARRIAGEGVLTRRMNAIETLGQTSVLCVDKTGTLTQNRMSVSALSIDGRMLDIGPDTAHIEEPFHELIEYLVLASEIDPVDPMERAFHAVGRSALAGTGRLHTDWSLVHEYALTPELPAMSHAWRTQSDSAYHAIACKGAPEAVCALCRMSVTQTGQVLERARNMAARGLRVLGVAKSEYLPGEWPAHQHGFAFAFVGLVGLSDPVRPEVAGAIAECRTAGIRVVMMTGDYATTAQAIASDVGIDNRRVVTGRDLASMSGAALREAVNASEIFARISPGQKLQLVNALRENGEIVAMTGDGVNDAPALKAAHIGIAMGLRGAEVAREVAALVLLRDDFSPIVAAIRLGRRIYANIVLAINFTVAVHIPMVAAATLPVVAGLPPMLAPVHIVFLQLIIDPVCSIVFENEPGARNLMRLPPRPAQARLLDARALASSAVAGTLSALLVLAAYATLLRLDGEVARARTLAFVLLVVANVALIFVTPALSGLATTGDRPLVRNRYLWIVLVGTVVSLTLVTCVPSLARIFGFVALSGGA</sequence>
<feature type="domain" description="P-type ATPase A" evidence="16">
    <location>
        <begin position="102"/>
        <end position="213"/>
    </location>
</feature>
<dbReference type="KEGG" id="ppnm:LV28_01840"/>
<keyword evidence="6" id="KW-0547">Nucleotide-binding</keyword>
<dbReference type="PROSITE" id="PS00154">
    <property type="entry name" value="ATPASE_E1_E2"/>
    <property type="match status" value="1"/>
</dbReference>
<dbReference type="SFLD" id="SFLDG00002">
    <property type="entry name" value="C1.7:_P-type_atpase_like"/>
    <property type="match status" value="1"/>
</dbReference>
<dbReference type="Pfam" id="PF00690">
    <property type="entry name" value="Cation_ATPase_N"/>
    <property type="match status" value="1"/>
</dbReference>
<dbReference type="PRINTS" id="PR00119">
    <property type="entry name" value="CATATPASE"/>
</dbReference>
<evidence type="ECO:0000256" key="4">
    <source>
        <dbReference type="ARBA" id="ARBA00022692"/>
    </source>
</evidence>
<dbReference type="SFLD" id="SFLDF00027">
    <property type="entry name" value="p-type_atpase"/>
    <property type="match status" value="1"/>
</dbReference>
<keyword evidence="12" id="KW-0406">Ion transport</keyword>
<evidence type="ECO:0000256" key="10">
    <source>
        <dbReference type="ARBA" id="ARBA00022989"/>
    </source>
</evidence>
<keyword evidence="19" id="KW-0378">Hydrolase</keyword>
<keyword evidence="13 15" id="KW-0472">Membrane</keyword>
<evidence type="ECO:0000256" key="13">
    <source>
        <dbReference type="ARBA" id="ARBA00023136"/>
    </source>
</evidence>
<feature type="transmembrane region" description="Helical" evidence="15">
    <location>
        <begin position="231"/>
        <end position="250"/>
    </location>
</feature>
<keyword evidence="10 15" id="KW-1133">Transmembrane helix</keyword>
<dbReference type="GO" id="GO:0016020">
    <property type="term" value="C:membrane"/>
    <property type="evidence" value="ECO:0007669"/>
    <property type="project" value="InterPro"/>
</dbReference>
<accession>A0A378YBC9</accession>
<evidence type="ECO:0000256" key="14">
    <source>
        <dbReference type="ARBA" id="ARBA00049289"/>
    </source>
</evidence>
<comment type="catalytic activity">
    <reaction evidence="14">
        <text>Cu(+)(in) + ATP + H2O = Cu(+)(out) + ADP + phosphate + H(+)</text>
        <dbReference type="Rhea" id="RHEA:25792"/>
        <dbReference type="ChEBI" id="CHEBI:15377"/>
        <dbReference type="ChEBI" id="CHEBI:15378"/>
        <dbReference type="ChEBI" id="CHEBI:30616"/>
        <dbReference type="ChEBI" id="CHEBI:43474"/>
        <dbReference type="ChEBI" id="CHEBI:49552"/>
        <dbReference type="ChEBI" id="CHEBI:456216"/>
        <dbReference type="EC" id="7.2.2.8"/>
    </reaction>
</comment>
<dbReference type="Pfam" id="PF00689">
    <property type="entry name" value="Cation_ATPase_C"/>
    <property type="match status" value="1"/>
</dbReference>
<evidence type="ECO:0000256" key="8">
    <source>
        <dbReference type="ARBA" id="ARBA00022840"/>
    </source>
</evidence>
<evidence type="ECO:0000256" key="9">
    <source>
        <dbReference type="ARBA" id="ARBA00022967"/>
    </source>
</evidence>
<evidence type="ECO:0000256" key="5">
    <source>
        <dbReference type="ARBA" id="ARBA00022723"/>
    </source>
</evidence>
<keyword evidence="5" id="KW-0479">Metal-binding</keyword>
<dbReference type="GO" id="GO:0005524">
    <property type="term" value="F:ATP binding"/>
    <property type="evidence" value="ECO:0007669"/>
    <property type="project" value="UniProtKB-KW"/>
</dbReference>
<dbReference type="InterPro" id="IPR023214">
    <property type="entry name" value="HAD_sf"/>
</dbReference>
<dbReference type="Pfam" id="PF00122">
    <property type="entry name" value="E1-E2_ATPase"/>
    <property type="match status" value="1"/>
</dbReference>
<dbReference type="EMBL" id="UGSG01000001">
    <property type="protein sequence ID" value="SUA74545.1"/>
    <property type="molecule type" value="Genomic_DNA"/>
</dbReference>
<dbReference type="GO" id="GO:0140581">
    <property type="term" value="F:P-type monovalent copper transporter activity"/>
    <property type="evidence" value="ECO:0007669"/>
    <property type="project" value="UniProtKB-EC"/>
</dbReference>
<dbReference type="AlphaFoldDB" id="A0A378YBC9"/>
<evidence type="ECO:0000259" key="17">
    <source>
        <dbReference type="Pfam" id="PF00689"/>
    </source>
</evidence>
<dbReference type="GO" id="GO:0016887">
    <property type="term" value="F:ATP hydrolysis activity"/>
    <property type="evidence" value="ECO:0007669"/>
    <property type="project" value="InterPro"/>
</dbReference>
<keyword evidence="3" id="KW-0813">Transport</keyword>
<dbReference type="InterPro" id="IPR044492">
    <property type="entry name" value="P_typ_ATPase_HD_dom"/>
</dbReference>
<dbReference type="Gene3D" id="3.40.1110.10">
    <property type="entry name" value="Calcium-transporting ATPase, cytoplasmic domain N"/>
    <property type="match status" value="2"/>
</dbReference>
<evidence type="ECO:0000259" key="18">
    <source>
        <dbReference type="Pfam" id="PF00690"/>
    </source>
</evidence>
<dbReference type="InterPro" id="IPR023299">
    <property type="entry name" value="ATPase_P-typ_cyto_dom_N"/>
</dbReference>
<dbReference type="InterPro" id="IPR036412">
    <property type="entry name" value="HAD-like_sf"/>
</dbReference>
<organism evidence="19 20">
    <name type="scientific">Pandoraea pnomenusa</name>
    <dbReference type="NCBI Taxonomy" id="93220"/>
    <lineage>
        <taxon>Bacteria</taxon>
        <taxon>Pseudomonadati</taxon>
        <taxon>Pseudomonadota</taxon>
        <taxon>Betaproteobacteria</taxon>
        <taxon>Burkholderiales</taxon>
        <taxon>Burkholderiaceae</taxon>
        <taxon>Pandoraea</taxon>
    </lineage>
</organism>
<keyword evidence="11" id="KW-0186">Copper</keyword>
<dbReference type="SFLD" id="SFLDS00003">
    <property type="entry name" value="Haloacid_Dehalogenase"/>
    <property type="match status" value="1"/>
</dbReference>
<feature type="transmembrane region" description="Helical" evidence="15">
    <location>
        <begin position="47"/>
        <end position="66"/>
    </location>
</feature>
<dbReference type="EC" id="7.2.2.8" evidence="2"/>
<evidence type="ECO:0000256" key="15">
    <source>
        <dbReference type="SAM" id="Phobius"/>
    </source>
</evidence>
<evidence type="ECO:0000313" key="19">
    <source>
        <dbReference type="EMBL" id="SUA74545.1"/>
    </source>
</evidence>
<feature type="transmembrane region" description="Helical" evidence="15">
    <location>
        <begin position="642"/>
        <end position="665"/>
    </location>
</feature>
<keyword evidence="7" id="KW-0187">Copper transport</keyword>
<dbReference type="PANTHER" id="PTHR42861">
    <property type="entry name" value="CALCIUM-TRANSPORTING ATPASE"/>
    <property type="match status" value="1"/>
</dbReference>
<dbReference type="SUPFAM" id="SSF81660">
    <property type="entry name" value="Metal cation-transporting ATPase, ATP-binding domain N"/>
    <property type="match status" value="1"/>
</dbReference>
<gene>
    <name evidence="19" type="primary">yloB</name>
    <name evidence="19" type="ORF">NCTC13160_00367</name>
</gene>
<feature type="transmembrane region" description="Helical" evidence="15">
    <location>
        <begin position="262"/>
        <end position="286"/>
    </location>
</feature>
<feature type="domain" description="Cation-transporting P-type ATPase N-terminal" evidence="18">
    <location>
        <begin position="5"/>
        <end position="62"/>
    </location>
</feature>
<feature type="transmembrane region" description="Helical" evidence="15">
    <location>
        <begin position="788"/>
        <end position="810"/>
    </location>
</feature>
<feature type="transmembrane region" description="Helical" evidence="15">
    <location>
        <begin position="671"/>
        <end position="692"/>
    </location>
</feature>
<dbReference type="Proteomes" id="UP000254573">
    <property type="component" value="Unassembled WGS sequence"/>
</dbReference>
<evidence type="ECO:0000256" key="12">
    <source>
        <dbReference type="ARBA" id="ARBA00023065"/>
    </source>
</evidence>
<evidence type="ECO:0000256" key="2">
    <source>
        <dbReference type="ARBA" id="ARBA00012517"/>
    </source>
</evidence>
<name>A0A378YBC9_9BURK</name>
<dbReference type="InterPro" id="IPR001757">
    <property type="entry name" value="P_typ_ATPase"/>
</dbReference>
<proteinExistence type="predicted"/>
<dbReference type="FunFam" id="3.40.50.1000:FF:000144">
    <property type="entry name" value="copper-transporting ATPase 1 isoform X2"/>
    <property type="match status" value="1"/>
</dbReference>